<dbReference type="Proteomes" id="UP001642464">
    <property type="component" value="Unassembled WGS sequence"/>
</dbReference>
<keyword evidence="2" id="KW-0732">Signal</keyword>
<name>A0ABP0JTZ2_9DINO</name>
<keyword evidence="1" id="KW-1133">Transmembrane helix</keyword>
<evidence type="ECO:0000313" key="4">
    <source>
        <dbReference type="Proteomes" id="UP001642464"/>
    </source>
</evidence>
<evidence type="ECO:0000256" key="1">
    <source>
        <dbReference type="SAM" id="Phobius"/>
    </source>
</evidence>
<keyword evidence="1" id="KW-0812">Transmembrane</keyword>
<feature type="signal peptide" evidence="2">
    <location>
        <begin position="1"/>
        <end position="30"/>
    </location>
</feature>
<comment type="caution">
    <text evidence="3">The sequence shown here is derived from an EMBL/GenBank/DDBJ whole genome shotgun (WGS) entry which is preliminary data.</text>
</comment>
<dbReference type="EMBL" id="CAXAMM010008624">
    <property type="protein sequence ID" value="CAK9017940.1"/>
    <property type="molecule type" value="Genomic_DNA"/>
</dbReference>
<accession>A0ABP0JTZ2</accession>
<sequence>MKMSGRGPCSHFAMSLLGVMVLGLVARASAENTDTYEDALERYQNDTKPLTELDLKCMGMIGVTTTTTSRAGWASDGQRRMLEQRTLFRQKSRKSGKQLAGDFSSWLVTRLVIILCSLTLGTPLVVLLLYQFSPRVRKWASALSLGRCTKWLMLTLLVAGGLSIFFAMRILDTTDLLLADMQEYFLSSFMTRFMDLAIEEIDAMGNFSMGLVGKTRTLSGELCNPTDGHFELQKFDLEGYLEGSNFLSVQLPEPLHLKPESLGMLAIQYTFLKEWFELFIGGAKAAFLSFSSNYGMSESAKMQVWLLIKVDCMVRDAGISIGIRCNLPLVLSKLPEVSAWNQVWAEDPQRFWADLYEAVNSGLDSQRFLEWDSLELGGGFMAWVYGTVITCSAILASSIFFFMLLLLKSGLQCRMCRSRTGEQQLSPVCPDSVWGRSAFDLEIEIAEEQRQQKPHLTKAVSQSRLEVRAAPFKVRELNQS</sequence>
<feature type="transmembrane region" description="Helical" evidence="1">
    <location>
        <begin position="382"/>
        <end position="407"/>
    </location>
</feature>
<evidence type="ECO:0000256" key="2">
    <source>
        <dbReference type="SAM" id="SignalP"/>
    </source>
</evidence>
<keyword evidence="1" id="KW-0472">Membrane</keyword>
<feature type="chain" id="PRO_5046811969" evidence="2">
    <location>
        <begin position="31"/>
        <end position="480"/>
    </location>
</feature>
<organism evidence="3 4">
    <name type="scientific">Durusdinium trenchii</name>
    <dbReference type="NCBI Taxonomy" id="1381693"/>
    <lineage>
        <taxon>Eukaryota</taxon>
        <taxon>Sar</taxon>
        <taxon>Alveolata</taxon>
        <taxon>Dinophyceae</taxon>
        <taxon>Suessiales</taxon>
        <taxon>Symbiodiniaceae</taxon>
        <taxon>Durusdinium</taxon>
    </lineage>
</organism>
<reference evidence="3 4" key="1">
    <citation type="submission" date="2024-02" db="EMBL/GenBank/DDBJ databases">
        <authorList>
            <person name="Chen Y."/>
            <person name="Shah S."/>
            <person name="Dougan E. K."/>
            <person name="Thang M."/>
            <person name="Chan C."/>
        </authorList>
    </citation>
    <scope>NUCLEOTIDE SEQUENCE [LARGE SCALE GENOMIC DNA]</scope>
</reference>
<gene>
    <name evidence="3" type="ORF">SCF082_LOCUS13873</name>
</gene>
<keyword evidence="4" id="KW-1185">Reference proteome</keyword>
<feature type="transmembrane region" description="Helical" evidence="1">
    <location>
        <begin position="151"/>
        <end position="171"/>
    </location>
</feature>
<proteinExistence type="predicted"/>
<evidence type="ECO:0000313" key="3">
    <source>
        <dbReference type="EMBL" id="CAK9017940.1"/>
    </source>
</evidence>
<protein>
    <submittedName>
        <fullName evidence="3">Uncharacterized protein</fullName>
    </submittedName>
</protein>
<feature type="transmembrane region" description="Helical" evidence="1">
    <location>
        <begin position="107"/>
        <end position="130"/>
    </location>
</feature>